<comment type="caution">
    <text evidence="1">The sequence shown here is derived from an EMBL/GenBank/DDBJ whole genome shotgun (WGS) entry which is preliminary data.</text>
</comment>
<evidence type="ECO:0000313" key="2">
    <source>
        <dbReference type="Proteomes" id="UP001589833"/>
    </source>
</evidence>
<reference evidence="1 2" key="1">
    <citation type="submission" date="2024-09" db="EMBL/GenBank/DDBJ databases">
        <authorList>
            <person name="Sun Q."/>
            <person name="Mori K."/>
        </authorList>
    </citation>
    <scope>NUCLEOTIDE SEQUENCE [LARGE SCALE GENOMIC DNA]</scope>
    <source>
        <strain evidence="1 2">NCAIM B.02301</strain>
    </source>
</reference>
<protein>
    <submittedName>
        <fullName evidence="1">Uncharacterized protein</fullName>
    </submittedName>
</protein>
<evidence type="ECO:0000313" key="1">
    <source>
        <dbReference type="EMBL" id="MFC0560301.1"/>
    </source>
</evidence>
<organism evidence="1 2">
    <name type="scientific">Halalkalibacter alkalisediminis</name>
    <dbReference type="NCBI Taxonomy" id="935616"/>
    <lineage>
        <taxon>Bacteria</taxon>
        <taxon>Bacillati</taxon>
        <taxon>Bacillota</taxon>
        <taxon>Bacilli</taxon>
        <taxon>Bacillales</taxon>
        <taxon>Bacillaceae</taxon>
        <taxon>Halalkalibacter</taxon>
    </lineage>
</organism>
<proteinExistence type="predicted"/>
<dbReference type="EMBL" id="JBHLTR010000021">
    <property type="protein sequence ID" value="MFC0560301.1"/>
    <property type="molecule type" value="Genomic_DNA"/>
</dbReference>
<accession>A0ABV6NI04</accession>
<name>A0ABV6NI04_9BACI</name>
<sequence>MSVPLLPEKSLISELEEALVEPNEVYPFFSTAGGGIGMRVCKNEKRLIRHVKAFVTLLKQT</sequence>
<dbReference type="Proteomes" id="UP001589833">
    <property type="component" value="Unassembled WGS sequence"/>
</dbReference>
<keyword evidence="2" id="KW-1185">Reference proteome</keyword>
<gene>
    <name evidence="1" type="ORF">ACFFH4_14790</name>
</gene>